<feature type="transmembrane region" description="Helical" evidence="1">
    <location>
        <begin position="133"/>
        <end position="160"/>
    </location>
</feature>
<dbReference type="GO" id="GO:0008233">
    <property type="term" value="F:peptidase activity"/>
    <property type="evidence" value="ECO:0007669"/>
    <property type="project" value="UniProtKB-KW"/>
</dbReference>
<keyword evidence="2" id="KW-0378">Hydrolase</keyword>
<keyword evidence="1" id="KW-0812">Transmembrane</keyword>
<evidence type="ECO:0000313" key="3">
    <source>
        <dbReference type="Proteomes" id="UP001232445"/>
    </source>
</evidence>
<dbReference type="RefSeq" id="WP_307340084.1">
    <property type="nucleotide sequence ID" value="NZ_JAUSUQ010000009.1"/>
</dbReference>
<keyword evidence="1" id="KW-0472">Membrane</keyword>
<dbReference type="PANTHER" id="PTHR36434">
    <property type="entry name" value="MEMBRANE PROTEASE YUGP-RELATED"/>
    <property type="match status" value="1"/>
</dbReference>
<comment type="caution">
    <text evidence="2">The sequence shown here is derived from an EMBL/GenBank/DDBJ whole genome shotgun (WGS) entry which is preliminary data.</text>
</comment>
<dbReference type="PANTHER" id="PTHR36434:SF1">
    <property type="entry name" value="MEMBRANE PROTEASE YUGP-RELATED"/>
    <property type="match status" value="1"/>
</dbReference>
<dbReference type="EMBL" id="JAUSUQ010000009">
    <property type="protein sequence ID" value="MDQ0339694.1"/>
    <property type="molecule type" value="Genomic_DNA"/>
</dbReference>
<organism evidence="2 3">
    <name type="scientific">Caldalkalibacillus uzonensis</name>
    <dbReference type="NCBI Taxonomy" id="353224"/>
    <lineage>
        <taxon>Bacteria</taxon>
        <taxon>Bacillati</taxon>
        <taxon>Bacillota</taxon>
        <taxon>Bacilli</taxon>
        <taxon>Bacillales</taxon>
        <taxon>Bacillaceae</taxon>
        <taxon>Caldalkalibacillus</taxon>
    </lineage>
</organism>
<dbReference type="InterPro" id="IPR007395">
    <property type="entry name" value="Zn_peptidase_2"/>
</dbReference>
<sequence length="226" mass="25125">MIFHPLDFLIFAAFGLAMWAQTQVQGKFQHYAKIQVSSGLTGAQVARYILDKEGLHDVAVEQSPHGPLSDHYDPTVRKVRLSEPVYYGRSIASVSVAAHEVGHAIQHQVHYPMLVLRHRLFPIANLGSRVAPFLLIAGFLLYITELIGLGIIFFSGAVLFQVVTLPVEFNASARAENKLVELGLIRNDEERGVKKVLRAAALTYVASTLIAVLQLLKFLLIFRGRR</sequence>
<protein>
    <submittedName>
        <fullName evidence="2">Zn-dependent membrane protease YugP</fullName>
    </submittedName>
</protein>
<dbReference type="Proteomes" id="UP001232445">
    <property type="component" value="Unassembled WGS sequence"/>
</dbReference>
<proteinExistence type="predicted"/>
<dbReference type="Pfam" id="PF04298">
    <property type="entry name" value="Zn_peptidase_2"/>
    <property type="match status" value="1"/>
</dbReference>
<gene>
    <name evidence="2" type="ORF">J2S00_002487</name>
</gene>
<reference evidence="2 3" key="1">
    <citation type="submission" date="2023-07" db="EMBL/GenBank/DDBJ databases">
        <title>Genomic Encyclopedia of Type Strains, Phase IV (KMG-IV): sequencing the most valuable type-strain genomes for metagenomic binning, comparative biology and taxonomic classification.</title>
        <authorList>
            <person name="Goeker M."/>
        </authorList>
    </citation>
    <scope>NUCLEOTIDE SEQUENCE [LARGE SCALE GENOMIC DNA]</scope>
    <source>
        <strain evidence="2 3">DSM 17740</strain>
    </source>
</reference>
<dbReference type="GO" id="GO:0006508">
    <property type="term" value="P:proteolysis"/>
    <property type="evidence" value="ECO:0007669"/>
    <property type="project" value="UniProtKB-KW"/>
</dbReference>
<keyword evidence="3" id="KW-1185">Reference proteome</keyword>
<keyword evidence="2" id="KW-0645">Protease</keyword>
<evidence type="ECO:0000313" key="2">
    <source>
        <dbReference type="EMBL" id="MDQ0339694.1"/>
    </source>
</evidence>
<accession>A0ABU0CUY5</accession>
<feature type="transmembrane region" description="Helical" evidence="1">
    <location>
        <begin position="201"/>
        <end position="222"/>
    </location>
</feature>
<name>A0ABU0CUY5_9BACI</name>
<evidence type="ECO:0000256" key="1">
    <source>
        <dbReference type="SAM" id="Phobius"/>
    </source>
</evidence>
<keyword evidence="1" id="KW-1133">Transmembrane helix</keyword>